<protein>
    <submittedName>
        <fullName evidence="1">Uncharacterized protein</fullName>
    </submittedName>
</protein>
<name>A0A0A0EB54_9RHOB</name>
<reference evidence="1 2" key="1">
    <citation type="journal article" date="2015" name="Antonie Van Leeuwenhoek">
        <title>Pseudooceanicola atlanticus gen. nov. sp. nov., isolated from surface seawater of the Atlantic Ocean and reclassification of Oceanicola batsensis, Oceanicola marinus, Oceanicola nitratireducens, Oceanicola nanhaiensis, Oceanicola antarcticus and Oceanicola flagellatus, as Pseudooceanicola batsensis comb. nov., Pseudooceanicola marinus comb. nov., Pseudooceanicola nitratireducens comb. nov., Pseudooceanicola nanhaiensis comb. nov., Pseudooceanicola antarcticus comb. nov., and Pseudooceanicola flagellatus comb. nov.</title>
        <authorList>
            <person name="Lai Q."/>
            <person name="Li G."/>
            <person name="Liu X."/>
            <person name="Du Y."/>
            <person name="Sun F."/>
            <person name="Shao Z."/>
        </authorList>
    </citation>
    <scope>NUCLEOTIDE SEQUENCE [LARGE SCALE GENOMIC DNA]</scope>
    <source>
        <strain evidence="1 2">22II-s11g</strain>
    </source>
</reference>
<proteinExistence type="predicted"/>
<dbReference type="AlphaFoldDB" id="A0A0A0EB54"/>
<dbReference type="Proteomes" id="UP000030004">
    <property type="component" value="Unassembled WGS sequence"/>
</dbReference>
<gene>
    <name evidence="1" type="ORF">ATO9_17635</name>
</gene>
<keyword evidence="2" id="KW-1185">Reference proteome</keyword>
<organism evidence="1 2">
    <name type="scientific">Pseudooceanicola atlanticus</name>
    <dbReference type="NCBI Taxonomy" id="1461694"/>
    <lineage>
        <taxon>Bacteria</taxon>
        <taxon>Pseudomonadati</taxon>
        <taxon>Pseudomonadota</taxon>
        <taxon>Alphaproteobacteria</taxon>
        <taxon>Rhodobacterales</taxon>
        <taxon>Paracoccaceae</taxon>
        <taxon>Pseudooceanicola</taxon>
    </lineage>
</organism>
<comment type="caution">
    <text evidence="1">The sequence shown here is derived from an EMBL/GenBank/DDBJ whole genome shotgun (WGS) entry which is preliminary data.</text>
</comment>
<evidence type="ECO:0000313" key="2">
    <source>
        <dbReference type="Proteomes" id="UP000030004"/>
    </source>
</evidence>
<evidence type="ECO:0000313" key="1">
    <source>
        <dbReference type="EMBL" id="KGM47450.1"/>
    </source>
</evidence>
<dbReference type="EMBL" id="AQQX01000010">
    <property type="protein sequence ID" value="KGM47450.1"/>
    <property type="molecule type" value="Genomic_DNA"/>
</dbReference>
<accession>A0A0A0EB54</accession>
<sequence>MCAMTDTRDTVASFLDRVGRSNFERNLGHSTQVVSRALAKNQFPAHWFFSCRDWCAEIGIEVPEHLFRQNVGAADASKQNADRSAA</sequence>